<accession>A0A166VCE3</accession>
<gene>
    <name evidence="1" type="ORF">FIBSPDRAFT_925072</name>
</gene>
<proteinExistence type="predicted"/>
<evidence type="ECO:0000313" key="2">
    <source>
        <dbReference type="Proteomes" id="UP000076532"/>
    </source>
</evidence>
<protein>
    <submittedName>
        <fullName evidence="1">Uncharacterized protein</fullName>
    </submittedName>
</protein>
<evidence type="ECO:0000313" key="1">
    <source>
        <dbReference type="EMBL" id="KZP32575.1"/>
    </source>
</evidence>
<organism evidence="1 2">
    <name type="scientific">Athelia psychrophila</name>
    <dbReference type="NCBI Taxonomy" id="1759441"/>
    <lineage>
        <taxon>Eukaryota</taxon>
        <taxon>Fungi</taxon>
        <taxon>Dikarya</taxon>
        <taxon>Basidiomycota</taxon>
        <taxon>Agaricomycotina</taxon>
        <taxon>Agaricomycetes</taxon>
        <taxon>Agaricomycetidae</taxon>
        <taxon>Atheliales</taxon>
        <taxon>Atheliaceae</taxon>
        <taxon>Athelia</taxon>
    </lineage>
</organism>
<dbReference type="AlphaFoldDB" id="A0A166VCE3"/>
<name>A0A166VCE3_9AGAM</name>
<keyword evidence="2" id="KW-1185">Reference proteome</keyword>
<dbReference type="EMBL" id="KV417485">
    <property type="protein sequence ID" value="KZP32575.1"/>
    <property type="molecule type" value="Genomic_DNA"/>
</dbReference>
<dbReference type="Proteomes" id="UP000076532">
    <property type="component" value="Unassembled WGS sequence"/>
</dbReference>
<sequence length="140" mass="15930">MHPDLCNVARLSLSLSLFCCDRGRKQIADNLNLGLWRSLRYRRLQQGIRRWLGRLPSLKAKAKRKADSEMEGLKALPARRRFKFQPVTVIFSTVTSTVGAITRHIALGPNRFHFNLSAPVRCAKYMAGGGNEIRLLFNLH</sequence>
<reference evidence="1 2" key="1">
    <citation type="journal article" date="2016" name="Mol. Biol. Evol.">
        <title>Comparative Genomics of Early-Diverging Mushroom-Forming Fungi Provides Insights into the Origins of Lignocellulose Decay Capabilities.</title>
        <authorList>
            <person name="Nagy L.G."/>
            <person name="Riley R."/>
            <person name="Tritt A."/>
            <person name="Adam C."/>
            <person name="Daum C."/>
            <person name="Floudas D."/>
            <person name="Sun H."/>
            <person name="Yadav J.S."/>
            <person name="Pangilinan J."/>
            <person name="Larsson K.H."/>
            <person name="Matsuura K."/>
            <person name="Barry K."/>
            <person name="Labutti K."/>
            <person name="Kuo R."/>
            <person name="Ohm R.A."/>
            <person name="Bhattacharya S.S."/>
            <person name="Shirouzu T."/>
            <person name="Yoshinaga Y."/>
            <person name="Martin F.M."/>
            <person name="Grigoriev I.V."/>
            <person name="Hibbett D.S."/>
        </authorList>
    </citation>
    <scope>NUCLEOTIDE SEQUENCE [LARGE SCALE GENOMIC DNA]</scope>
    <source>
        <strain evidence="1 2">CBS 109695</strain>
    </source>
</reference>